<dbReference type="InterPro" id="IPR006170">
    <property type="entry name" value="PBP/GOBP"/>
</dbReference>
<dbReference type="Pfam" id="PF01395">
    <property type="entry name" value="PBP_GOBP"/>
    <property type="match status" value="1"/>
</dbReference>
<proteinExistence type="predicted"/>
<dbReference type="Gene3D" id="1.10.238.20">
    <property type="entry name" value="Pheromone/general odorant binding protein domain"/>
    <property type="match status" value="1"/>
</dbReference>
<accession>A0AAW1DQW4</accession>
<dbReference type="SMART" id="SM00708">
    <property type="entry name" value="PhBP"/>
    <property type="match status" value="1"/>
</dbReference>
<evidence type="ECO:0000256" key="1">
    <source>
        <dbReference type="SAM" id="SignalP"/>
    </source>
</evidence>
<evidence type="ECO:0000313" key="3">
    <source>
        <dbReference type="Proteomes" id="UP001461498"/>
    </source>
</evidence>
<name>A0AAW1DQW4_9HEMI</name>
<keyword evidence="3" id="KW-1185">Reference proteome</keyword>
<comment type="caution">
    <text evidence="2">The sequence shown here is derived from an EMBL/GenBank/DDBJ whole genome shotgun (WGS) entry which is preliminary data.</text>
</comment>
<reference evidence="2 3" key="1">
    <citation type="submission" date="2022-12" db="EMBL/GenBank/DDBJ databases">
        <title>Chromosome-level genome assembly of true bugs.</title>
        <authorList>
            <person name="Ma L."/>
            <person name="Li H."/>
        </authorList>
    </citation>
    <scope>NUCLEOTIDE SEQUENCE [LARGE SCALE GENOMIC DNA]</scope>
    <source>
        <strain evidence="2">Lab_2022b</strain>
    </source>
</reference>
<evidence type="ECO:0000313" key="2">
    <source>
        <dbReference type="EMBL" id="KAK9512420.1"/>
    </source>
</evidence>
<gene>
    <name evidence="2" type="ORF">O3M35_000857</name>
</gene>
<dbReference type="InterPro" id="IPR036728">
    <property type="entry name" value="PBP_GOBP_sf"/>
</dbReference>
<keyword evidence="1" id="KW-0732">Signal</keyword>
<feature type="signal peptide" evidence="1">
    <location>
        <begin position="1"/>
        <end position="18"/>
    </location>
</feature>
<dbReference type="SUPFAM" id="SSF47565">
    <property type="entry name" value="Insect pheromone/odorant-binding proteins"/>
    <property type="match status" value="1"/>
</dbReference>
<protein>
    <submittedName>
        <fullName evidence="2">Uncharacterized protein</fullName>
    </submittedName>
</protein>
<organism evidence="2 3">
    <name type="scientific">Rhynocoris fuscipes</name>
    <dbReference type="NCBI Taxonomy" id="488301"/>
    <lineage>
        <taxon>Eukaryota</taxon>
        <taxon>Metazoa</taxon>
        <taxon>Ecdysozoa</taxon>
        <taxon>Arthropoda</taxon>
        <taxon>Hexapoda</taxon>
        <taxon>Insecta</taxon>
        <taxon>Pterygota</taxon>
        <taxon>Neoptera</taxon>
        <taxon>Paraneoptera</taxon>
        <taxon>Hemiptera</taxon>
        <taxon>Heteroptera</taxon>
        <taxon>Panheteroptera</taxon>
        <taxon>Cimicomorpha</taxon>
        <taxon>Reduviidae</taxon>
        <taxon>Harpactorinae</taxon>
        <taxon>Harpactorini</taxon>
        <taxon>Rhynocoris</taxon>
    </lineage>
</organism>
<dbReference type="EMBL" id="JAPXFL010000001">
    <property type="protein sequence ID" value="KAK9512420.1"/>
    <property type="molecule type" value="Genomic_DNA"/>
</dbReference>
<sequence>MSLTSLVYFVSLTCLVHSAINFDEITREGLLDLEEKAMLKCAQKHNINETLFDEAIQEKIPIPTSRDFKCMLGCYNEEMGYSKEKVPQWDIMIKVHKIEYEKQEDIDKAIKLVDICKQKVPAEAEDFCELGYAMFSCYAAESTKLGLQLM</sequence>
<feature type="chain" id="PRO_5043508690" evidence="1">
    <location>
        <begin position="19"/>
        <end position="150"/>
    </location>
</feature>
<dbReference type="CDD" id="cd23992">
    <property type="entry name" value="PBP_GOBP"/>
    <property type="match status" value="1"/>
</dbReference>
<dbReference type="AlphaFoldDB" id="A0AAW1DQW4"/>
<dbReference type="GO" id="GO:0005549">
    <property type="term" value="F:odorant binding"/>
    <property type="evidence" value="ECO:0007669"/>
    <property type="project" value="InterPro"/>
</dbReference>
<dbReference type="Proteomes" id="UP001461498">
    <property type="component" value="Unassembled WGS sequence"/>
</dbReference>